<reference evidence="1" key="1">
    <citation type="submission" date="2023-06" db="EMBL/GenBank/DDBJ databases">
        <authorList>
            <person name="Delattre M."/>
        </authorList>
    </citation>
    <scope>NUCLEOTIDE SEQUENCE</scope>
    <source>
        <strain evidence="1">AF72</strain>
    </source>
</reference>
<keyword evidence="2" id="KW-1185">Reference proteome</keyword>
<feature type="non-terminal residue" evidence="1">
    <location>
        <position position="1"/>
    </location>
</feature>
<accession>A0AA36GGN4</accession>
<evidence type="ECO:0000313" key="1">
    <source>
        <dbReference type="EMBL" id="CAJ0587525.1"/>
    </source>
</evidence>
<dbReference type="Proteomes" id="UP001177023">
    <property type="component" value="Unassembled WGS sequence"/>
</dbReference>
<protein>
    <submittedName>
        <fullName evidence="1">Uncharacterized protein</fullName>
    </submittedName>
</protein>
<proteinExistence type="predicted"/>
<comment type="caution">
    <text evidence="1">The sequence shown here is derived from an EMBL/GenBank/DDBJ whole genome shotgun (WGS) entry which is preliminary data.</text>
</comment>
<sequence length="265" mass="29572">MTAMCLGDEGMVAYMKFVLHSTYSYMVVTVGCPDPSLTKQQIDDCAAECIGDSEYCIGIYLTRETCTHIYDGSDPTLNFYLYDRHQNTTIPCPTQDISAQIANDREGKFKYGCVNNGIYSSEFNSLCININGSKYVCVDIDVSNYDFLSSYSYSCTCANININKYTFVIFNAYDHHFNNVDDSNDDNNYGRPHNVNRTVSFNNCQLDLACSAPPGIQAVLSLNNLSMYLEKDDASPLNYATNSLKCVNGTWIYGIQYSVTQVGCS</sequence>
<dbReference type="AlphaFoldDB" id="A0AA36GGN4"/>
<dbReference type="EMBL" id="CATQJA010002710">
    <property type="protein sequence ID" value="CAJ0587525.1"/>
    <property type="molecule type" value="Genomic_DNA"/>
</dbReference>
<gene>
    <name evidence="1" type="ORF">MSPICULIGERA_LOCUS25487</name>
</gene>
<organism evidence="1 2">
    <name type="scientific">Mesorhabditis spiculigera</name>
    <dbReference type="NCBI Taxonomy" id="96644"/>
    <lineage>
        <taxon>Eukaryota</taxon>
        <taxon>Metazoa</taxon>
        <taxon>Ecdysozoa</taxon>
        <taxon>Nematoda</taxon>
        <taxon>Chromadorea</taxon>
        <taxon>Rhabditida</taxon>
        <taxon>Rhabditina</taxon>
        <taxon>Rhabditomorpha</taxon>
        <taxon>Rhabditoidea</taxon>
        <taxon>Rhabditidae</taxon>
        <taxon>Mesorhabditinae</taxon>
        <taxon>Mesorhabditis</taxon>
    </lineage>
</organism>
<name>A0AA36GGN4_9BILA</name>
<evidence type="ECO:0000313" key="2">
    <source>
        <dbReference type="Proteomes" id="UP001177023"/>
    </source>
</evidence>